<reference evidence="2 3" key="1">
    <citation type="journal article" date="2016" name="Front. Microbiol.">
        <title>Fuerstia marisgermanicae gen. nov., sp. nov., an Unusual Member of the Phylum Planctomycetes from the German Wadden Sea.</title>
        <authorList>
            <person name="Kohn T."/>
            <person name="Heuer A."/>
            <person name="Jogler M."/>
            <person name="Vollmers J."/>
            <person name="Boedeker C."/>
            <person name="Bunk B."/>
            <person name="Rast P."/>
            <person name="Borchert D."/>
            <person name="Glockner I."/>
            <person name="Freese H.M."/>
            <person name="Klenk H.P."/>
            <person name="Overmann J."/>
            <person name="Kaster A.K."/>
            <person name="Rohde M."/>
            <person name="Wiegand S."/>
            <person name="Jogler C."/>
        </authorList>
    </citation>
    <scope>NUCLEOTIDE SEQUENCE [LARGE SCALE GENOMIC DNA]</scope>
    <source>
        <strain evidence="2 3">NH11</strain>
    </source>
</reference>
<evidence type="ECO:0000313" key="3">
    <source>
        <dbReference type="Proteomes" id="UP000187735"/>
    </source>
</evidence>
<evidence type="ECO:0000256" key="1">
    <source>
        <dbReference type="SAM" id="Phobius"/>
    </source>
</evidence>
<keyword evidence="1" id="KW-1133">Transmembrane helix</keyword>
<gene>
    <name evidence="2" type="ORF">Fuma_06548</name>
</gene>
<keyword evidence="1" id="KW-0472">Membrane</keyword>
<keyword evidence="1" id="KW-0812">Transmembrane</keyword>
<sequence>MASLVALLFYRAPLGHGPDMVVQEVLAFMTPIMVAALIAVALLALAPSIERGNWRFIAVTVLLGIVEPIIYAAFLM</sequence>
<dbReference type="AlphaFoldDB" id="A0A1P8WS39"/>
<proteinExistence type="predicted"/>
<dbReference type="STRING" id="1891926.Fuma_06548"/>
<dbReference type="Proteomes" id="UP000187735">
    <property type="component" value="Chromosome"/>
</dbReference>
<evidence type="ECO:0000313" key="2">
    <source>
        <dbReference type="EMBL" id="APZ96874.1"/>
    </source>
</evidence>
<protein>
    <submittedName>
        <fullName evidence="2">Uncharacterized protein</fullName>
    </submittedName>
</protein>
<feature type="transmembrane region" description="Helical" evidence="1">
    <location>
        <begin position="25"/>
        <end position="44"/>
    </location>
</feature>
<name>A0A1P8WS39_9PLAN</name>
<feature type="transmembrane region" description="Helical" evidence="1">
    <location>
        <begin position="56"/>
        <end position="74"/>
    </location>
</feature>
<organism evidence="2 3">
    <name type="scientific">Fuerstiella marisgermanici</name>
    <dbReference type="NCBI Taxonomy" id="1891926"/>
    <lineage>
        <taxon>Bacteria</taxon>
        <taxon>Pseudomonadati</taxon>
        <taxon>Planctomycetota</taxon>
        <taxon>Planctomycetia</taxon>
        <taxon>Planctomycetales</taxon>
        <taxon>Planctomycetaceae</taxon>
        <taxon>Fuerstiella</taxon>
    </lineage>
</organism>
<keyword evidence="3" id="KW-1185">Reference proteome</keyword>
<accession>A0A1P8WS39</accession>
<dbReference type="EMBL" id="CP017641">
    <property type="protein sequence ID" value="APZ96874.1"/>
    <property type="molecule type" value="Genomic_DNA"/>
</dbReference>
<dbReference type="KEGG" id="fmr:Fuma_06548"/>